<dbReference type="Pfam" id="PF01609">
    <property type="entry name" value="DDE_Tnp_1"/>
    <property type="match status" value="1"/>
</dbReference>
<organism evidence="6">
    <name type="scientific">Bradyrhizobium quebecense</name>
    <dbReference type="NCBI Taxonomy" id="2748629"/>
    <lineage>
        <taxon>Bacteria</taxon>
        <taxon>Pseudomonadati</taxon>
        <taxon>Pseudomonadota</taxon>
        <taxon>Alphaproteobacteria</taxon>
        <taxon>Hyphomicrobiales</taxon>
        <taxon>Nitrobacteraceae</taxon>
        <taxon>Bradyrhizobium</taxon>
    </lineage>
</organism>
<comment type="caution">
    <text evidence="6">The sequence shown here is derived from an EMBL/GenBank/DDBJ whole genome shotgun (WGS) entry which is preliminary data.</text>
</comment>
<keyword evidence="1" id="KW-0472">Membrane</keyword>
<gene>
    <name evidence="6" type="ORF">HU230_31885</name>
    <name evidence="4" type="ORF">J4P68_24705</name>
    <name evidence="5" type="ORF">J4P68_25885</name>
</gene>
<dbReference type="EMBL" id="JABWSX010000001">
    <property type="protein sequence ID" value="NVL10270.1"/>
    <property type="molecule type" value="Genomic_DNA"/>
</dbReference>
<dbReference type="GO" id="GO:0003677">
    <property type="term" value="F:DNA binding"/>
    <property type="evidence" value="ECO:0007669"/>
    <property type="project" value="InterPro"/>
</dbReference>
<evidence type="ECO:0000313" key="4">
    <source>
        <dbReference type="EMBL" id="MBO1432598.1"/>
    </source>
</evidence>
<dbReference type="GO" id="GO:0006313">
    <property type="term" value="P:DNA transposition"/>
    <property type="evidence" value="ECO:0007669"/>
    <property type="project" value="InterPro"/>
</dbReference>
<dbReference type="AlphaFoldDB" id="A0A939RQ55"/>
<evidence type="ECO:0000259" key="3">
    <source>
        <dbReference type="Pfam" id="PF13340"/>
    </source>
</evidence>
<sequence length="253" mass="28912">MAKQVYWLSDAEWRRIEPLLPRGRKEAHRVDDRRVISGIVHMLKSGSRWRDCPEVYGPYTTVYNRFNRWSRQGIWTDIFYALTGSTGMYGSMSVDSSYIKAHRSAAGAKGGPFNNAIGRSRGGQTTKIHALTDDIGRPLAFLITPGNTHDLVGARGLIGMVRTPRRLLADRAYDARSLRNELAARRIKAVIPPNPTRKHPHLYDKVAYKGRNVIERMFCRLKDFRRIATRYDKRADIFLSAILLAAAITWWIN</sequence>
<dbReference type="InterPro" id="IPR025161">
    <property type="entry name" value="IS402-like_dom"/>
</dbReference>
<evidence type="ECO:0000313" key="7">
    <source>
        <dbReference type="Proteomes" id="UP000692816"/>
    </source>
</evidence>
<reference evidence="4" key="2">
    <citation type="journal article" date="2021" name="Int. J. Syst. Evol. Microbiol.">
        <title>Bradyrhizobium septentrionale sp. nov. (sv. septentrionale) and Bradyrhizobium quebecense sp. nov. (sv. septentrionale) associated with legumes native to Canada possess rearranged symbiosis genes and numerous insertion sequences.</title>
        <authorList>
            <person name="Bromfield E.S.P."/>
            <person name="Cloutier S."/>
        </authorList>
    </citation>
    <scope>NUCLEOTIDE SEQUENCE</scope>
    <source>
        <strain evidence="4">12S5</strain>
    </source>
</reference>
<dbReference type="NCBIfam" id="NF033580">
    <property type="entry name" value="transpos_IS5_3"/>
    <property type="match status" value="1"/>
</dbReference>
<feature type="domain" description="Transposase IS4-like" evidence="2">
    <location>
        <begin position="93"/>
        <end position="250"/>
    </location>
</feature>
<dbReference type="Pfam" id="PF13340">
    <property type="entry name" value="DUF4096"/>
    <property type="match status" value="1"/>
</dbReference>
<keyword evidence="1" id="KW-0812">Transmembrane</keyword>
<keyword evidence="1" id="KW-1133">Transmembrane helix</keyword>
<dbReference type="EMBL" id="JAGEPA010000001">
    <property type="protein sequence ID" value="MBO1432598.1"/>
    <property type="molecule type" value="Genomic_DNA"/>
</dbReference>
<evidence type="ECO:0000256" key="1">
    <source>
        <dbReference type="SAM" id="Phobius"/>
    </source>
</evidence>
<dbReference type="GO" id="GO:0004803">
    <property type="term" value="F:transposase activity"/>
    <property type="evidence" value="ECO:0007669"/>
    <property type="project" value="InterPro"/>
</dbReference>
<reference evidence="6" key="1">
    <citation type="submission" date="2020-06" db="EMBL/GenBank/DDBJ databases">
        <title>Whole Genome Sequence of Bradyrhizobium sp. Strain 66S1MB.</title>
        <authorList>
            <person name="Bromfield E."/>
            <person name="Cloutier S."/>
        </authorList>
    </citation>
    <scope>NUCLEOTIDE SEQUENCE</scope>
    <source>
        <strain evidence="6">66S1MB</strain>
    </source>
</reference>
<evidence type="ECO:0000313" key="5">
    <source>
        <dbReference type="EMBL" id="MBO1432733.1"/>
    </source>
</evidence>
<dbReference type="PANTHER" id="PTHR30007">
    <property type="entry name" value="PHP DOMAIN PROTEIN"/>
    <property type="match status" value="1"/>
</dbReference>
<accession>A0A939RQ55</accession>
<dbReference type="EMBL" id="JAGEPA010000001">
    <property type="protein sequence ID" value="MBO1432733.1"/>
    <property type="molecule type" value="Genomic_DNA"/>
</dbReference>
<dbReference type="PANTHER" id="PTHR30007:SF1">
    <property type="entry name" value="BLR1914 PROTEIN"/>
    <property type="match status" value="1"/>
</dbReference>
<proteinExistence type="predicted"/>
<evidence type="ECO:0000313" key="6">
    <source>
        <dbReference type="EMBL" id="NVL10270.1"/>
    </source>
</evidence>
<name>A0A939RQ55_9BRAD</name>
<feature type="domain" description="Insertion element IS402-like" evidence="3">
    <location>
        <begin position="8"/>
        <end position="79"/>
    </location>
</feature>
<feature type="transmembrane region" description="Helical" evidence="1">
    <location>
        <begin position="235"/>
        <end position="252"/>
    </location>
</feature>
<protein>
    <submittedName>
        <fullName evidence="6">IS5 family transposase</fullName>
    </submittedName>
</protein>
<dbReference type="Proteomes" id="UP000692816">
    <property type="component" value="Unassembled WGS sequence"/>
</dbReference>
<dbReference type="InterPro" id="IPR002559">
    <property type="entry name" value="Transposase_11"/>
</dbReference>
<keyword evidence="7" id="KW-1185">Reference proteome</keyword>
<evidence type="ECO:0000259" key="2">
    <source>
        <dbReference type="Pfam" id="PF01609"/>
    </source>
</evidence>